<dbReference type="EMBL" id="CP060724">
    <property type="protein sequence ID" value="QNN75286.1"/>
    <property type="molecule type" value="Genomic_DNA"/>
</dbReference>
<proteinExistence type="predicted"/>
<accession>A0A7G9T5B1</accession>
<gene>
    <name evidence="1" type="ORF">H9L19_07970</name>
</gene>
<reference evidence="1 2" key="1">
    <citation type="submission" date="2020-08" db="EMBL/GenBank/DDBJ databases">
        <title>Genome sequence of Weissella diestrammenae KACC 16890T.</title>
        <authorList>
            <person name="Hyun D.-W."/>
            <person name="Bae J.-W."/>
        </authorList>
    </citation>
    <scope>NUCLEOTIDE SEQUENCE [LARGE SCALE GENOMIC DNA]</scope>
    <source>
        <strain evidence="1 2">KACC 16890</strain>
    </source>
</reference>
<dbReference type="RefSeq" id="WP_187529120.1">
    <property type="nucleotide sequence ID" value="NZ_CP060724.1"/>
</dbReference>
<dbReference type="KEGG" id="wdi:H9L19_07970"/>
<dbReference type="AlphaFoldDB" id="A0A7G9T5B1"/>
<evidence type="ECO:0000313" key="1">
    <source>
        <dbReference type="EMBL" id="QNN75286.1"/>
    </source>
</evidence>
<evidence type="ECO:0000313" key="2">
    <source>
        <dbReference type="Proteomes" id="UP000515800"/>
    </source>
</evidence>
<organism evidence="1 2">
    <name type="scientific">Weissella diestrammenae</name>
    <dbReference type="NCBI Taxonomy" id="1162633"/>
    <lineage>
        <taxon>Bacteria</taxon>
        <taxon>Bacillati</taxon>
        <taxon>Bacillota</taxon>
        <taxon>Bacilli</taxon>
        <taxon>Lactobacillales</taxon>
        <taxon>Lactobacillaceae</taxon>
        <taxon>Weissella</taxon>
    </lineage>
</organism>
<sequence length="118" mass="13929">MNGEIMEIDNFFLNSRDIEKVQLIEFLLKINESIIEFDTIATEMFLSDYLIKQAVKDINLDALSINLPVLLEVKKRTIIKKPFLSRFINLQLRKLYFEHSENAIFSSHQSLLKKKLRL</sequence>
<name>A0A7G9T5B1_9LACO</name>
<keyword evidence="2" id="KW-1185">Reference proteome</keyword>
<dbReference type="Proteomes" id="UP000515800">
    <property type="component" value="Chromosome"/>
</dbReference>
<protein>
    <submittedName>
        <fullName evidence="1">Uncharacterized protein</fullName>
    </submittedName>
</protein>